<feature type="transmembrane region" description="Helical" evidence="2">
    <location>
        <begin position="352"/>
        <end position="371"/>
    </location>
</feature>
<feature type="transmembrane region" description="Helical" evidence="2">
    <location>
        <begin position="122"/>
        <end position="143"/>
    </location>
</feature>
<evidence type="ECO:0000256" key="2">
    <source>
        <dbReference type="SAM" id="Phobius"/>
    </source>
</evidence>
<feature type="region of interest" description="Disordered" evidence="1">
    <location>
        <begin position="983"/>
        <end position="1018"/>
    </location>
</feature>
<feature type="transmembrane region" description="Helical" evidence="2">
    <location>
        <begin position="709"/>
        <end position="730"/>
    </location>
</feature>
<proteinExistence type="predicted"/>
<evidence type="ECO:0000259" key="3">
    <source>
        <dbReference type="Pfam" id="PF06808"/>
    </source>
</evidence>
<comment type="caution">
    <text evidence="4">The sequence shown here is derived from an EMBL/GenBank/DDBJ whole genome shotgun (WGS) entry which is preliminary data.</text>
</comment>
<accession>A0A840WCP6</accession>
<dbReference type="InterPro" id="IPR011853">
    <property type="entry name" value="TRAP_DctM-Dct_fused"/>
</dbReference>
<dbReference type="PANTHER" id="PTHR43849:SF2">
    <property type="entry name" value="BLL3936 PROTEIN"/>
    <property type="match status" value="1"/>
</dbReference>
<feature type="transmembrane region" description="Helical" evidence="2">
    <location>
        <begin position="524"/>
        <end position="545"/>
    </location>
</feature>
<evidence type="ECO:0000313" key="5">
    <source>
        <dbReference type="Proteomes" id="UP000579647"/>
    </source>
</evidence>
<feature type="transmembrane region" description="Helical" evidence="2">
    <location>
        <begin position="750"/>
        <end position="772"/>
    </location>
</feature>
<dbReference type="Proteomes" id="UP000579647">
    <property type="component" value="Unassembled WGS sequence"/>
</dbReference>
<dbReference type="InterPro" id="IPR010656">
    <property type="entry name" value="DctM"/>
</dbReference>
<feature type="transmembrane region" description="Helical" evidence="2">
    <location>
        <begin position="297"/>
        <end position="317"/>
    </location>
</feature>
<organism evidence="4 5">
    <name type="scientific">Nocardiopsis metallicus</name>
    <dbReference type="NCBI Taxonomy" id="179819"/>
    <lineage>
        <taxon>Bacteria</taxon>
        <taxon>Bacillati</taxon>
        <taxon>Actinomycetota</taxon>
        <taxon>Actinomycetes</taxon>
        <taxon>Streptosporangiales</taxon>
        <taxon>Nocardiopsidaceae</taxon>
        <taxon>Nocardiopsis</taxon>
    </lineage>
</organism>
<sequence>MTSDHKSPGAPGGDTPDSGGTAVSEPGSAALKGIEEDLQALEKHDYTEDTGVEGTRTGLSSIWRWGVFFAALVLATFHLWTAFTGTLPPLQQRSFHLALGLGLVFLLYPTKHGPEGARGPFYGASMAFSGLLVSYLVVGAASGTNTAMYLYLPQWLFGVVAALVLGGAVGLVRARGVSEDTSRAQRGAGWTLLVGAALISLDMVTSESGGGFFFLPILGLVLVLASTALSLGFLCFPRVFPEALWPLVRRWGLSLTGAAILIYMLSAGIAGWNVVGPAALILILVQASRHVPLKVMGMPAFDIVLSALGVFAGMYMFVNYQEIARTVGIMNPTYVMVGTIGILLIMVAASRVLGAALVVLSGALLAFAYFGQAMPGFLRHRGSSVDQIITNLYVGTEGVFGTPLGISATFIFLFMIFAAMLQRTGMERFFTDLALGATGASVGGTAKVGIVTSAFSGTMTGSSVANTVSNGAFTIPMMKKSGYKPEYAGAVEAASSTGGQIMPPIMGAGAFIMIEFTGASYQQILTAAAIPAVMFFVSQYVVVHYDSKRMGIGGLPKEMLPNLRRLLLTRGYLLAPVIAIFALLSMGYSPMFSAMGAVLATVGINLVSQIVAMPWKVVEGRLRLRAFGEVVSSALRLSLPIIVAAVAASALVWVLDNVVTGLARGMTALVVSVGIALIGIVLVVAFRAWKETSDDRLNLHTLLDGMVGASRLAIPIIVACASAGIIAGVITTTDLGLKLSRGLLGIADSVTTALANLLTAIAVSPMLSWAGLGPEFGAEAVASMRVDLFLILFMSMLACLILGIGLPTTANYVITATLAAPAIVAVLQGEFDTRTLAMILSAHLFVYYFGVLADITPPVCLAAYAASGISGGDPIRTGFYAVRIAVAAFVMPFMFVFNPAILLQDVTLFTGSVAAVSGVIGAALVALGLVGYIDRHLQWYKRLALIVGGLLLVSESWHTNLFGLFLVVLVIGYERWRTKKEGGPTFVPQVGSEASVPGSATEAAEASSGRDAEDGNRD</sequence>
<dbReference type="PANTHER" id="PTHR43849">
    <property type="entry name" value="BLL3936 PROTEIN"/>
    <property type="match status" value="1"/>
</dbReference>
<dbReference type="NCBIfam" id="TIGR02123">
    <property type="entry name" value="TRAP_fused"/>
    <property type="match status" value="1"/>
</dbReference>
<gene>
    <name evidence="4" type="ORF">HNR07_000153</name>
</gene>
<evidence type="ECO:0000313" key="4">
    <source>
        <dbReference type="EMBL" id="MBB5489016.1"/>
    </source>
</evidence>
<dbReference type="AlphaFoldDB" id="A0A840WCP6"/>
<feature type="transmembrane region" description="Helical" evidence="2">
    <location>
        <begin position="400"/>
        <end position="421"/>
    </location>
</feature>
<dbReference type="Pfam" id="PF06808">
    <property type="entry name" value="DctM"/>
    <property type="match status" value="1"/>
</dbReference>
<dbReference type="EMBL" id="JACHDO010000001">
    <property type="protein sequence ID" value="MBB5489016.1"/>
    <property type="molecule type" value="Genomic_DNA"/>
</dbReference>
<feature type="compositionally biased region" description="Basic and acidic residues" evidence="1">
    <location>
        <begin position="1008"/>
        <end position="1018"/>
    </location>
</feature>
<feature type="region of interest" description="Disordered" evidence="1">
    <location>
        <begin position="1"/>
        <end position="26"/>
    </location>
</feature>
<keyword evidence="2" id="KW-0472">Membrane</keyword>
<feature type="transmembrane region" description="Helical" evidence="2">
    <location>
        <begin position="187"/>
        <end position="205"/>
    </location>
</feature>
<feature type="transmembrane region" description="Helical" evidence="2">
    <location>
        <begin position="839"/>
        <end position="866"/>
    </location>
</feature>
<feature type="domain" description="TRAP C4-dicarboxylate transport system permease DctM subunit" evidence="3">
    <location>
        <begin position="341"/>
        <end position="684"/>
    </location>
</feature>
<feature type="transmembrane region" description="Helical" evidence="2">
    <location>
        <begin position="667"/>
        <end position="689"/>
    </location>
</feature>
<keyword evidence="5" id="KW-1185">Reference proteome</keyword>
<feature type="transmembrane region" description="Helical" evidence="2">
    <location>
        <begin position="810"/>
        <end position="827"/>
    </location>
</feature>
<feature type="transmembrane region" description="Helical" evidence="2">
    <location>
        <begin position="945"/>
        <end position="971"/>
    </location>
</feature>
<feature type="transmembrane region" description="Helical" evidence="2">
    <location>
        <begin position="592"/>
        <end position="613"/>
    </location>
</feature>
<dbReference type="RefSeq" id="WP_184360574.1">
    <property type="nucleotide sequence ID" value="NZ_BAAAKM010000013.1"/>
</dbReference>
<keyword evidence="2" id="KW-1133">Transmembrane helix</keyword>
<feature type="transmembrane region" description="Helical" evidence="2">
    <location>
        <begin position="62"/>
        <end position="82"/>
    </location>
</feature>
<reference evidence="4 5" key="1">
    <citation type="submission" date="2020-08" db="EMBL/GenBank/DDBJ databases">
        <title>Sequencing the genomes of 1000 actinobacteria strains.</title>
        <authorList>
            <person name="Klenk H.-P."/>
        </authorList>
    </citation>
    <scope>NUCLEOTIDE SEQUENCE [LARGE SCALE GENOMIC DNA]</scope>
    <source>
        <strain evidence="4 5">DSM 44598</strain>
    </source>
</reference>
<keyword evidence="2" id="KW-0812">Transmembrane</keyword>
<protein>
    <submittedName>
        <fullName evidence="4">TRAP transporter 4TM/12TM fusion protein</fullName>
    </submittedName>
</protein>
<feature type="transmembrane region" description="Helical" evidence="2">
    <location>
        <begin position="878"/>
        <end position="897"/>
    </location>
</feature>
<feature type="transmembrane region" description="Helical" evidence="2">
    <location>
        <begin position="323"/>
        <end position="345"/>
    </location>
</feature>
<feature type="transmembrane region" description="Helical" evidence="2">
    <location>
        <begin position="784"/>
        <end position="804"/>
    </location>
</feature>
<feature type="transmembrane region" description="Helical" evidence="2">
    <location>
        <begin position="634"/>
        <end position="655"/>
    </location>
</feature>
<evidence type="ECO:0000256" key="1">
    <source>
        <dbReference type="SAM" id="MobiDB-lite"/>
    </source>
</evidence>
<name>A0A840WCP6_9ACTN</name>
<feature type="transmembrane region" description="Helical" evidence="2">
    <location>
        <begin position="566"/>
        <end position="586"/>
    </location>
</feature>
<feature type="transmembrane region" description="Helical" evidence="2">
    <location>
        <begin position="260"/>
        <end position="285"/>
    </location>
</feature>
<feature type="transmembrane region" description="Helical" evidence="2">
    <location>
        <begin position="155"/>
        <end position="175"/>
    </location>
</feature>
<feature type="transmembrane region" description="Helical" evidence="2">
    <location>
        <begin position="433"/>
        <end position="455"/>
    </location>
</feature>
<feature type="transmembrane region" description="Helical" evidence="2">
    <location>
        <begin position="909"/>
        <end position="933"/>
    </location>
</feature>
<feature type="transmembrane region" description="Helical" evidence="2">
    <location>
        <begin position="212"/>
        <end position="240"/>
    </location>
</feature>